<dbReference type="HAMAP" id="MF_02065">
    <property type="entry name" value="MltG"/>
    <property type="match status" value="1"/>
</dbReference>
<dbReference type="InterPro" id="IPR003770">
    <property type="entry name" value="MLTG-like"/>
</dbReference>
<evidence type="ECO:0000256" key="2">
    <source>
        <dbReference type="ARBA" id="ARBA00022692"/>
    </source>
</evidence>
<accession>A0ABW3BNH5</accession>
<dbReference type="NCBIfam" id="TIGR00247">
    <property type="entry name" value="endolytic transglycosylase MltG"/>
    <property type="match status" value="1"/>
</dbReference>
<dbReference type="PANTHER" id="PTHR30518">
    <property type="entry name" value="ENDOLYTIC MUREIN TRANSGLYCOSYLASE"/>
    <property type="match status" value="1"/>
</dbReference>
<evidence type="ECO:0000256" key="5">
    <source>
        <dbReference type="ARBA" id="ARBA00023239"/>
    </source>
</evidence>
<keyword evidence="5" id="KW-0456">Lyase</keyword>
<comment type="caution">
    <text evidence="9">The sequence shown here is derived from an EMBL/GenBank/DDBJ whole genome shotgun (WGS) entry which is preliminary data.</text>
</comment>
<keyword evidence="2 8" id="KW-0812">Transmembrane</keyword>
<evidence type="ECO:0000256" key="3">
    <source>
        <dbReference type="ARBA" id="ARBA00022989"/>
    </source>
</evidence>
<keyword evidence="3 8" id="KW-1133">Transmembrane helix</keyword>
<reference evidence="10" key="1">
    <citation type="journal article" date="2019" name="Int. J. Syst. Evol. Microbiol.">
        <title>The Global Catalogue of Microorganisms (GCM) 10K type strain sequencing project: providing services to taxonomists for standard genome sequencing and annotation.</title>
        <authorList>
            <consortium name="The Broad Institute Genomics Platform"/>
            <consortium name="The Broad Institute Genome Sequencing Center for Infectious Disease"/>
            <person name="Wu L."/>
            <person name="Ma J."/>
        </authorList>
    </citation>
    <scope>NUCLEOTIDE SEQUENCE [LARGE SCALE GENOMIC DNA]</scope>
    <source>
        <strain evidence="10">CCUG 63369</strain>
    </source>
</reference>
<feature type="compositionally biased region" description="Basic and acidic residues" evidence="7">
    <location>
        <begin position="1"/>
        <end position="10"/>
    </location>
</feature>
<dbReference type="Gene3D" id="3.30.1490.480">
    <property type="entry name" value="Endolytic murein transglycosylase"/>
    <property type="match status" value="1"/>
</dbReference>
<organism evidence="9 10">
    <name type="scientific">Streptomonospora algeriensis</name>
    <dbReference type="NCBI Taxonomy" id="995084"/>
    <lineage>
        <taxon>Bacteria</taxon>
        <taxon>Bacillati</taxon>
        <taxon>Actinomycetota</taxon>
        <taxon>Actinomycetes</taxon>
        <taxon>Streptosporangiales</taxon>
        <taxon>Nocardiopsidaceae</taxon>
        <taxon>Streptomonospora</taxon>
    </lineage>
</organism>
<dbReference type="EMBL" id="JBHTHR010001383">
    <property type="protein sequence ID" value="MFD0804133.1"/>
    <property type="molecule type" value="Genomic_DNA"/>
</dbReference>
<protein>
    <submittedName>
        <fullName evidence="9">Endolytic transglycosylase MltG</fullName>
    </submittedName>
</protein>
<dbReference type="Pfam" id="PF02618">
    <property type="entry name" value="YceG"/>
    <property type="match status" value="1"/>
</dbReference>
<evidence type="ECO:0000313" key="10">
    <source>
        <dbReference type="Proteomes" id="UP001596956"/>
    </source>
</evidence>
<feature type="non-terminal residue" evidence="9">
    <location>
        <position position="1"/>
    </location>
</feature>
<dbReference type="Proteomes" id="UP001596956">
    <property type="component" value="Unassembled WGS sequence"/>
</dbReference>
<proteinExistence type="inferred from homology"/>
<evidence type="ECO:0000256" key="8">
    <source>
        <dbReference type="SAM" id="Phobius"/>
    </source>
</evidence>
<keyword evidence="1" id="KW-1003">Cell membrane</keyword>
<evidence type="ECO:0000256" key="7">
    <source>
        <dbReference type="SAM" id="MobiDB-lite"/>
    </source>
</evidence>
<dbReference type="PANTHER" id="PTHR30518:SF2">
    <property type="entry name" value="ENDOLYTIC MUREIN TRANSGLYCOSYLASE"/>
    <property type="match status" value="1"/>
</dbReference>
<feature type="transmembrane region" description="Helical" evidence="8">
    <location>
        <begin position="27"/>
        <end position="46"/>
    </location>
</feature>
<keyword evidence="10" id="KW-1185">Reference proteome</keyword>
<keyword evidence="4 8" id="KW-0472">Membrane</keyword>
<evidence type="ECO:0000256" key="1">
    <source>
        <dbReference type="ARBA" id="ARBA00022475"/>
    </source>
</evidence>
<evidence type="ECO:0000256" key="4">
    <source>
        <dbReference type="ARBA" id="ARBA00023136"/>
    </source>
</evidence>
<feature type="region of interest" description="Disordered" evidence="7">
    <location>
        <begin position="1"/>
        <end position="21"/>
    </location>
</feature>
<sequence length="351" mass="37823">GRRSGRDGGRARGRQAQPAKGRKRGKLPVVLVCLVVVAGLAGGGYLGRIYVFPPDYEGRGSGTVEITVAEGSSGSAVAQKLADKGVVASPRAFLNALDADGGSLAPGTYRLHERMSGDAAVAMLMAPSSRVGAHITFKEGLRSSEILTLISEETGIPMKRLRAAYEDGEKLGLPDYAEQGTEGYLFPDTYDMPADASAAALLKRMVDRYHEVAREVSLQKRAEELKESGSAEDMPKVGRVIYNRLQQGMELGMDSTCFYVLDEYGIALTSAQVEKCRESGSEYATYGRKGLPAGPIVSPGRKAIEAALEPAEGDWLYFVATDPENGVTEFAETYSEFTQLKQEFERNRGDT</sequence>
<evidence type="ECO:0000256" key="6">
    <source>
        <dbReference type="ARBA" id="ARBA00023316"/>
    </source>
</evidence>
<gene>
    <name evidence="9" type="primary">mltG</name>
    <name evidence="9" type="ORF">ACFQZU_22850</name>
</gene>
<evidence type="ECO:0000313" key="9">
    <source>
        <dbReference type="EMBL" id="MFD0804133.1"/>
    </source>
</evidence>
<keyword evidence="6" id="KW-0961">Cell wall biogenesis/degradation</keyword>
<name>A0ABW3BNH5_9ACTN</name>